<evidence type="ECO:0000313" key="2">
    <source>
        <dbReference type="EMBL" id="MPN03690.1"/>
    </source>
</evidence>
<dbReference type="Pfam" id="PF02421">
    <property type="entry name" value="FeoB_N"/>
    <property type="match status" value="1"/>
</dbReference>
<feature type="domain" description="FeoB-type G" evidence="1">
    <location>
        <begin position="28"/>
        <end position="55"/>
    </location>
</feature>
<evidence type="ECO:0000259" key="1">
    <source>
        <dbReference type="Pfam" id="PF02421"/>
    </source>
</evidence>
<dbReference type="GO" id="GO:0005525">
    <property type="term" value="F:GTP binding"/>
    <property type="evidence" value="ECO:0007669"/>
    <property type="project" value="InterPro"/>
</dbReference>
<name>A0A645EQR9_9ZZZZ</name>
<dbReference type="EMBL" id="VSSQ01049619">
    <property type="protein sequence ID" value="MPN03690.1"/>
    <property type="molecule type" value="Genomic_DNA"/>
</dbReference>
<gene>
    <name evidence="2" type="ORF">SDC9_150922</name>
</gene>
<accession>A0A645EQR9</accession>
<dbReference type="SUPFAM" id="SSF52540">
    <property type="entry name" value="P-loop containing nucleoside triphosphate hydrolases"/>
    <property type="match status" value="1"/>
</dbReference>
<dbReference type="AlphaFoldDB" id="A0A645EQR9"/>
<sequence>MGLTNSTVGIKAVDAGLAIKKRTEHDRVVALAGNPNVGKSTVFNSLTGMNQHTGN</sequence>
<dbReference type="Gene3D" id="3.40.50.300">
    <property type="entry name" value="P-loop containing nucleotide triphosphate hydrolases"/>
    <property type="match status" value="1"/>
</dbReference>
<proteinExistence type="predicted"/>
<protein>
    <recommendedName>
        <fullName evidence="1">FeoB-type G domain-containing protein</fullName>
    </recommendedName>
</protein>
<dbReference type="InterPro" id="IPR030389">
    <property type="entry name" value="G_FEOB_dom"/>
</dbReference>
<dbReference type="InterPro" id="IPR027417">
    <property type="entry name" value="P-loop_NTPase"/>
</dbReference>
<organism evidence="2">
    <name type="scientific">bioreactor metagenome</name>
    <dbReference type="NCBI Taxonomy" id="1076179"/>
    <lineage>
        <taxon>unclassified sequences</taxon>
        <taxon>metagenomes</taxon>
        <taxon>ecological metagenomes</taxon>
    </lineage>
</organism>
<comment type="caution">
    <text evidence="2">The sequence shown here is derived from an EMBL/GenBank/DDBJ whole genome shotgun (WGS) entry which is preliminary data.</text>
</comment>
<reference evidence="2" key="1">
    <citation type="submission" date="2019-08" db="EMBL/GenBank/DDBJ databases">
        <authorList>
            <person name="Kucharzyk K."/>
            <person name="Murdoch R.W."/>
            <person name="Higgins S."/>
            <person name="Loffler F."/>
        </authorList>
    </citation>
    <scope>NUCLEOTIDE SEQUENCE</scope>
</reference>